<feature type="transmembrane region" description="Helical" evidence="1">
    <location>
        <begin position="266"/>
        <end position="288"/>
    </location>
</feature>
<protein>
    <submittedName>
        <fullName evidence="2">Uncharacterized protein</fullName>
    </submittedName>
</protein>
<comment type="caution">
    <text evidence="2">The sequence shown here is derived from an EMBL/GenBank/DDBJ whole genome shotgun (WGS) entry which is preliminary data.</text>
</comment>
<evidence type="ECO:0000256" key="1">
    <source>
        <dbReference type="SAM" id="Phobius"/>
    </source>
</evidence>
<proteinExistence type="predicted"/>
<organism evidence="2 3">
    <name type="scientific">Candidatus Galligastranaerophilus intestinavium</name>
    <dbReference type="NCBI Taxonomy" id="2840836"/>
    <lineage>
        <taxon>Bacteria</taxon>
        <taxon>Candidatus Galligastranaerophilus</taxon>
    </lineage>
</organism>
<dbReference type="EMBL" id="DVJQ01000042">
    <property type="protein sequence ID" value="HIS74338.1"/>
    <property type="molecule type" value="Genomic_DNA"/>
</dbReference>
<gene>
    <name evidence="2" type="ORF">IAA86_04885</name>
</gene>
<evidence type="ECO:0000313" key="2">
    <source>
        <dbReference type="EMBL" id="HIS74338.1"/>
    </source>
</evidence>
<name>A0A9D1FII0_9BACT</name>
<dbReference type="Proteomes" id="UP000886865">
    <property type="component" value="Unassembled WGS sequence"/>
</dbReference>
<reference evidence="2" key="2">
    <citation type="journal article" date="2021" name="PeerJ">
        <title>Extensive microbial diversity within the chicken gut microbiome revealed by metagenomics and culture.</title>
        <authorList>
            <person name="Gilroy R."/>
            <person name="Ravi A."/>
            <person name="Getino M."/>
            <person name="Pursley I."/>
            <person name="Horton D.L."/>
            <person name="Alikhan N.F."/>
            <person name="Baker D."/>
            <person name="Gharbi K."/>
            <person name="Hall N."/>
            <person name="Watson M."/>
            <person name="Adriaenssens E.M."/>
            <person name="Foster-Nyarko E."/>
            <person name="Jarju S."/>
            <person name="Secka A."/>
            <person name="Antonio M."/>
            <person name="Oren A."/>
            <person name="Chaudhuri R.R."/>
            <person name="La Ragione R."/>
            <person name="Hildebrand F."/>
            <person name="Pallen M.J."/>
        </authorList>
    </citation>
    <scope>NUCLEOTIDE SEQUENCE</scope>
    <source>
        <strain evidence="2">CHK152-2871</strain>
    </source>
</reference>
<feature type="transmembrane region" description="Helical" evidence="1">
    <location>
        <begin position="92"/>
        <end position="112"/>
    </location>
</feature>
<keyword evidence="1" id="KW-0812">Transmembrane</keyword>
<feature type="transmembrane region" description="Helical" evidence="1">
    <location>
        <begin position="157"/>
        <end position="177"/>
    </location>
</feature>
<keyword evidence="1" id="KW-1133">Transmembrane helix</keyword>
<dbReference type="AlphaFoldDB" id="A0A9D1FII0"/>
<accession>A0A9D1FII0</accession>
<evidence type="ECO:0000313" key="3">
    <source>
        <dbReference type="Proteomes" id="UP000886865"/>
    </source>
</evidence>
<sequence>MKKLPQSKINSQTPAYNNINSRYLTNHQLKQKNATLEGVVVNNFIKDNSDYSTSLDDTFNTLVISDKETGMDAFAYGEHNDNKGFDVKKAMLPLFASTGSIFVISALLSLVFKNSAKKNLSEPFIKQLPAMGMNMNIVEETGFATYMALRDPNRQNILSAIAIFAFSALTLSAKKFVEGIKKIWLKKQEADIQRDLQEHLIDIETKSFSGKLALQRNMLSQKGEYFKTVLKNANSEADTAKSVYSERFNFTSKEDIQDNKQKSKSILPYALISSAMLFGAAMLGIITFKNFKDGAKLQEGFIDNFKTQKQNILNDIIKNKTKDEGLLRDTLIKMGANKQMAKECAQKAGFDLDKAEEIASSVANSVENIWGNAPTGMSTESGKSFFYCYLNETRGHLYNWLIHNNNPFLRNLFFAMAGVSAASYIAQEGSDALKEVAVMKENANTELNLQKRLVEVEIKNFKAKKESAIAPLIEEFERKRKEGKAPEELKVMADNILLEIKNGPPFVYS</sequence>
<reference evidence="2" key="1">
    <citation type="submission" date="2020-10" db="EMBL/GenBank/DDBJ databases">
        <authorList>
            <person name="Gilroy R."/>
        </authorList>
    </citation>
    <scope>NUCLEOTIDE SEQUENCE</scope>
    <source>
        <strain evidence="2">CHK152-2871</strain>
    </source>
</reference>
<keyword evidence="1" id="KW-0472">Membrane</keyword>